<protein>
    <submittedName>
        <fullName evidence="13">Uncharacterized protein LOC102805727</fullName>
    </submittedName>
</protein>
<feature type="domain" description="Potassium channel" evidence="11">
    <location>
        <begin position="477"/>
        <end position="561"/>
    </location>
</feature>
<gene>
    <name evidence="13" type="primary">LOC102805727</name>
</gene>
<evidence type="ECO:0000256" key="4">
    <source>
        <dbReference type="ARBA" id="ARBA00022989"/>
    </source>
</evidence>
<dbReference type="GeneID" id="102805727"/>
<feature type="transmembrane region" description="Helical" evidence="10">
    <location>
        <begin position="145"/>
        <end position="167"/>
    </location>
</feature>
<feature type="compositionally biased region" description="Basic and acidic residues" evidence="9">
    <location>
        <begin position="379"/>
        <end position="394"/>
    </location>
</feature>
<evidence type="ECO:0000256" key="5">
    <source>
        <dbReference type="ARBA" id="ARBA00023065"/>
    </source>
</evidence>
<evidence type="ECO:0000313" key="13">
    <source>
        <dbReference type="RefSeq" id="XP_006816191.1"/>
    </source>
</evidence>
<keyword evidence="4 10" id="KW-1133">Transmembrane helix</keyword>
<keyword evidence="5 8" id="KW-0406">Ion transport</keyword>
<evidence type="ECO:0000256" key="7">
    <source>
        <dbReference type="ARBA" id="ARBA00023303"/>
    </source>
</evidence>
<feature type="domain" description="Potassium channel" evidence="11">
    <location>
        <begin position="110"/>
        <end position="167"/>
    </location>
</feature>
<evidence type="ECO:0000256" key="2">
    <source>
        <dbReference type="ARBA" id="ARBA00022448"/>
    </source>
</evidence>
<keyword evidence="2 8" id="KW-0813">Transport</keyword>
<evidence type="ECO:0000256" key="3">
    <source>
        <dbReference type="ARBA" id="ARBA00022692"/>
    </source>
</evidence>
<keyword evidence="6 10" id="KW-0472">Membrane</keyword>
<sequence length="586" mass="67081">MTLGNEPRRVHRRCRNVCTATVQGNVILGVIVMVYLCLGAFVFYQLELSHEQLSKEMILRRNAEIINGLGSALNLTDDDLNWKAIVEKYLREYEIMILKASDAGITRTGTKWTAASAFVMSLTIVSTIGYGHITPVTWEGRLFCTFYAIFGIPLFLLLLSTCGNVLAERVEKASRKIRRTAHRFTYKQRTKRRSQCHFAAHGEHHNGQSCETTHHTIQSHENTQDDIRTCDDLRNTSQSCDGIDHATNQSLERLHHNSQCCVDFGCSRSNIDLSAMGYDNKAMVFNKHENTDNDHFRTSGTNYCSNYNNVGEQNNTTTHESLENEPNMQEMQTSETGRHVWLKNDAKTDTQLNEKGTQTQRDETITREPKHRKTMTQETQRHEMITRETERDEMTTQEAQQDETSVQESPGHVGSLAEFRRPDENKISVHNPPTVCNDVHTKEANGNPTRYARRISFNQKFHEMPARQKALGLLIFMFLLYMAICTVVTYFIEDDWNFVDSLYFWVVTFTTIGFGDLTLSRKAVDGDNATNYSNLRAFCIACVIISGLILLSACFSLAQEKMKTCAKDAIRRLGRSHRMQRHHEWS</sequence>
<dbReference type="RefSeq" id="XP_006816191.1">
    <property type="nucleotide sequence ID" value="XM_006816128.1"/>
</dbReference>
<reference evidence="13" key="1">
    <citation type="submission" date="2025-08" db="UniProtKB">
        <authorList>
            <consortium name="RefSeq"/>
        </authorList>
    </citation>
    <scope>IDENTIFICATION</scope>
    <source>
        <tissue evidence="13">Testes</tissue>
    </source>
</reference>
<organism evidence="12 13">
    <name type="scientific">Saccoglossus kowalevskii</name>
    <name type="common">Acorn worm</name>
    <dbReference type="NCBI Taxonomy" id="10224"/>
    <lineage>
        <taxon>Eukaryota</taxon>
        <taxon>Metazoa</taxon>
        <taxon>Hemichordata</taxon>
        <taxon>Enteropneusta</taxon>
        <taxon>Harrimaniidae</taxon>
        <taxon>Saccoglossus</taxon>
    </lineage>
</organism>
<dbReference type="SUPFAM" id="SSF81324">
    <property type="entry name" value="Voltage-gated potassium channels"/>
    <property type="match status" value="2"/>
</dbReference>
<dbReference type="PANTHER" id="PTHR11003">
    <property type="entry name" value="POTASSIUM CHANNEL, SUBFAMILY K"/>
    <property type="match status" value="1"/>
</dbReference>
<keyword evidence="3 8" id="KW-0812">Transmembrane</keyword>
<name>A0ABM0M850_SACKO</name>
<evidence type="ECO:0000259" key="11">
    <source>
        <dbReference type="Pfam" id="PF07885"/>
    </source>
</evidence>
<feature type="region of interest" description="Disordered" evidence="9">
    <location>
        <begin position="344"/>
        <end position="416"/>
    </location>
</feature>
<proteinExistence type="inferred from homology"/>
<comment type="subcellular location">
    <subcellularLocation>
        <location evidence="1">Membrane</location>
        <topology evidence="1">Multi-pass membrane protein</topology>
    </subcellularLocation>
</comment>
<accession>A0ABM0M850</accession>
<dbReference type="Gene3D" id="1.10.287.70">
    <property type="match status" value="2"/>
</dbReference>
<evidence type="ECO:0000313" key="12">
    <source>
        <dbReference type="Proteomes" id="UP000694865"/>
    </source>
</evidence>
<keyword evidence="12" id="KW-1185">Reference proteome</keyword>
<feature type="transmembrane region" description="Helical" evidence="10">
    <location>
        <begin position="26"/>
        <end position="46"/>
    </location>
</feature>
<dbReference type="Proteomes" id="UP000694865">
    <property type="component" value="Unplaced"/>
</dbReference>
<dbReference type="InterPro" id="IPR013099">
    <property type="entry name" value="K_chnl_dom"/>
</dbReference>
<dbReference type="PANTHER" id="PTHR11003:SF330">
    <property type="entry name" value="POTASSIUM CHANNEL DOMAIN-CONTAINING PROTEIN"/>
    <property type="match status" value="1"/>
</dbReference>
<evidence type="ECO:0000256" key="6">
    <source>
        <dbReference type="ARBA" id="ARBA00023136"/>
    </source>
</evidence>
<feature type="compositionally biased region" description="Polar residues" evidence="9">
    <location>
        <begin position="396"/>
        <end position="408"/>
    </location>
</feature>
<feature type="transmembrane region" description="Helical" evidence="10">
    <location>
        <begin position="537"/>
        <end position="558"/>
    </location>
</feature>
<keyword evidence="7 8" id="KW-0407">Ion channel</keyword>
<evidence type="ECO:0000256" key="9">
    <source>
        <dbReference type="SAM" id="MobiDB-lite"/>
    </source>
</evidence>
<dbReference type="Pfam" id="PF07885">
    <property type="entry name" value="Ion_trans_2"/>
    <property type="match status" value="2"/>
</dbReference>
<comment type="similarity">
    <text evidence="8">Belongs to the two pore domain potassium channel (TC 1.A.1.8) family.</text>
</comment>
<evidence type="ECO:0000256" key="10">
    <source>
        <dbReference type="SAM" id="Phobius"/>
    </source>
</evidence>
<feature type="transmembrane region" description="Helical" evidence="10">
    <location>
        <begin position="470"/>
        <end position="492"/>
    </location>
</feature>
<dbReference type="InterPro" id="IPR003280">
    <property type="entry name" value="2pore_dom_K_chnl"/>
</dbReference>
<feature type="transmembrane region" description="Helical" evidence="10">
    <location>
        <begin position="498"/>
        <end position="517"/>
    </location>
</feature>
<evidence type="ECO:0000256" key="1">
    <source>
        <dbReference type="ARBA" id="ARBA00004141"/>
    </source>
</evidence>
<feature type="compositionally biased region" description="Polar residues" evidence="9">
    <location>
        <begin position="349"/>
        <end position="359"/>
    </location>
</feature>
<dbReference type="PRINTS" id="PR01333">
    <property type="entry name" value="2POREKCHANEL"/>
</dbReference>
<evidence type="ECO:0000256" key="8">
    <source>
        <dbReference type="RuleBase" id="RU003857"/>
    </source>
</evidence>